<evidence type="ECO:0000313" key="2">
    <source>
        <dbReference type="EMBL" id="BAL91091.1"/>
    </source>
</evidence>
<dbReference type="AlphaFoldDB" id="I0HDK4"/>
<dbReference type="HOGENOM" id="CLU_045011_8_3_11"/>
<dbReference type="KEGG" id="ams:AMIS_58710"/>
<dbReference type="InterPro" id="IPR036412">
    <property type="entry name" value="HAD-like_sf"/>
</dbReference>
<organism evidence="2 3">
    <name type="scientific">Actinoplanes missouriensis (strain ATCC 14538 / DSM 43046 / CBS 188.64 / JCM 3121 / NBRC 102363 / NCIMB 12654 / NRRL B-3342 / UNCC 431)</name>
    <dbReference type="NCBI Taxonomy" id="512565"/>
    <lineage>
        <taxon>Bacteria</taxon>
        <taxon>Bacillati</taxon>
        <taxon>Actinomycetota</taxon>
        <taxon>Actinomycetes</taxon>
        <taxon>Micromonosporales</taxon>
        <taxon>Micromonosporaceae</taxon>
        <taxon>Actinoplanes</taxon>
    </lineage>
</organism>
<dbReference type="EMBL" id="AP012319">
    <property type="protein sequence ID" value="BAL91091.1"/>
    <property type="molecule type" value="Genomic_DNA"/>
</dbReference>
<dbReference type="GO" id="GO:0016787">
    <property type="term" value="F:hydrolase activity"/>
    <property type="evidence" value="ECO:0007669"/>
    <property type="project" value="UniProtKB-KW"/>
</dbReference>
<evidence type="ECO:0000313" key="3">
    <source>
        <dbReference type="Proteomes" id="UP000007882"/>
    </source>
</evidence>
<dbReference type="SFLD" id="SFLDS00003">
    <property type="entry name" value="Haloacid_Dehalogenase"/>
    <property type="match status" value="1"/>
</dbReference>
<dbReference type="SUPFAM" id="SSF56784">
    <property type="entry name" value="HAD-like"/>
    <property type="match status" value="1"/>
</dbReference>
<dbReference type="Gene3D" id="3.40.50.1000">
    <property type="entry name" value="HAD superfamily/HAD-like"/>
    <property type="match status" value="1"/>
</dbReference>
<reference evidence="2 3" key="1">
    <citation type="submission" date="2012-02" db="EMBL/GenBank/DDBJ databases">
        <title>Complete genome sequence of Actinoplanes missouriensis 431 (= NBRC 102363).</title>
        <authorList>
            <person name="Ohnishi Y."/>
            <person name="Ishikawa J."/>
            <person name="Sekine M."/>
            <person name="Hosoyama A."/>
            <person name="Harada T."/>
            <person name="Narita H."/>
            <person name="Hata T."/>
            <person name="Konno Y."/>
            <person name="Tutikane K."/>
            <person name="Fujita N."/>
            <person name="Horinouchi S."/>
            <person name="Hayakawa M."/>
        </authorList>
    </citation>
    <scope>NUCLEOTIDE SEQUENCE [LARGE SCALE GENOMIC DNA]</scope>
    <source>
        <strain evidence="3">ATCC 14538 / DSM 43046 / CBS 188.64 / JCM 3121 / NBRC 102363 / NCIMB 12654 / NRRL B-3342 / UNCC 431</strain>
    </source>
</reference>
<dbReference type="PANTHER" id="PTHR43316">
    <property type="entry name" value="HYDROLASE, HALOACID DELAHOGENASE-RELATED"/>
    <property type="match status" value="1"/>
</dbReference>
<dbReference type="InterPro" id="IPR051540">
    <property type="entry name" value="S-2-haloacid_dehalogenase"/>
</dbReference>
<protein>
    <submittedName>
        <fullName evidence="2">Putative haloacid dehalogenase-like hydrolase</fullName>
    </submittedName>
</protein>
<dbReference type="STRING" id="512565.AMIS_58710"/>
<dbReference type="PATRIC" id="fig|512565.3.peg.5868"/>
<dbReference type="PANTHER" id="PTHR43316:SF8">
    <property type="entry name" value="HAD FAMILY HYDROLASE"/>
    <property type="match status" value="1"/>
</dbReference>
<dbReference type="Proteomes" id="UP000007882">
    <property type="component" value="Chromosome"/>
</dbReference>
<dbReference type="RefSeq" id="WP_014445979.1">
    <property type="nucleotide sequence ID" value="NC_017093.1"/>
</dbReference>
<evidence type="ECO:0000256" key="1">
    <source>
        <dbReference type="ARBA" id="ARBA00022801"/>
    </source>
</evidence>
<dbReference type="InterPro" id="IPR023214">
    <property type="entry name" value="HAD_sf"/>
</dbReference>
<proteinExistence type="predicted"/>
<sequence length="233" mass="23865">MTDSAVFSGATAIVVDLDDTIYPQAAYLYGAARAVGRAGAAAGLDPVRLGRAVRRQLIAGSDRGRTIDRALLRYGVPAADLPAILPVLVAAFTGYRPRRLPLFPGAAAALDAIAARFPIACLTDGNPVIQRAKLAAVGLDAFFPVVVITDELGGRALRKPDPAGLREVASRLGVPPAGLVMIGDRPGKDVAVAAALGARSIRVRTGEYTDCPDDPPATAVVADLPAAAGLLLG</sequence>
<dbReference type="Pfam" id="PF00702">
    <property type="entry name" value="Hydrolase"/>
    <property type="match status" value="1"/>
</dbReference>
<dbReference type="eggNOG" id="COG1011">
    <property type="taxonomic scope" value="Bacteria"/>
</dbReference>
<keyword evidence="3" id="KW-1185">Reference proteome</keyword>
<name>I0HDK4_ACTM4</name>
<accession>I0HDK4</accession>
<keyword evidence="1 2" id="KW-0378">Hydrolase</keyword>
<gene>
    <name evidence="2" type="ordered locus">AMIS_58710</name>
</gene>
<dbReference type="SFLD" id="SFLDG01129">
    <property type="entry name" value="C1.5:_HAD__Beta-PGM__Phosphata"/>
    <property type="match status" value="1"/>
</dbReference>